<proteinExistence type="predicted"/>
<name>A0A0M3HPG8_ASCLU</name>
<keyword evidence="1" id="KW-0812">Transmembrane</keyword>
<dbReference type="SUPFAM" id="SSF63712">
    <property type="entry name" value="Nicotinic receptor ligand binding domain-like"/>
    <property type="match status" value="1"/>
</dbReference>
<feature type="transmembrane region" description="Helical" evidence="1">
    <location>
        <begin position="216"/>
        <end position="240"/>
    </location>
</feature>
<feature type="domain" description="Neurotransmitter-gated ion-channel ligand-binding" evidence="2">
    <location>
        <begin position="7"/>
        <end position="107"/>
    </location>
</feature>
<dbReference type="InterPro" id="IPR036734">
    <property type="entry name" value="Neur_chan_lig-bd_sf"/>
</dbReference>
<evidence type="ECO:0000313" key="4">
    <source>
        <dbReference type="WBParaSite" id="ALUE_0000378601-mRNA-1"/>
    </source>
</evidence>
<dbReference type="GO" id="GO:0005230">
    <property type="term" value="F:extracellular ligand-gated monoatomic ion channel activity"/>
    <property type="evidence" value="ECO:0007669"/>
    <property type="project" value="InterPro"/>
</dbReference>
<reference evidence="4" key="1">
    <citation type="submission" date="2016-05" db="UniProtKB">
        <authorList>
            <consortium name="WormBaseParasite"/>
        </authorList>
    </citation>
    <scope>IDENTIFICATION</scope>
</reference>
<dbReference type="Proteomes" id="UP000036681">
    <property type="component" value="Unplaced"/>
</dbReference>
<dbReference type="Gene3D" id="2.70.170.10">
    <property type="entry name" value="Neurotransmitter-gated ion-channel ligand-binding domain"/>
    <property type="match status" value="1"/>
</dbReference>
<dbReference type="WBParaSite" id="ALUE_0000378601-mRNA-1">
    <property type="protein sequence ID" value="ALUE_0000378601-mRNA-1"/>
    <property type="gene ID" value="ALUE_0000378601"/>
</dbReference>
<protein>
    <submittedName>
        <fullName evidence="4">Neur_chan_LBD domain-containing protein</fullName>
    </submittedName>
</protein>
<evidence type="ECO:0000259" key="2">
    <source>
        <dbReference type="Pfam" id="PF02931"/>
    </source>
</evidence>
<keyword evidence="3" id="KW-1185">Reference proteome</keyword>
<dbReference type="InterPro" id="IPR006202">
    <property type="entry name" value="Neur_chan_lig-bd"/>
</dbReference>
<evidence type="ECO:0000313" key="3">
    <source>
        <dbReference type="Proteomes" id="UP000036681"/>
    </source>
</evidence>
<keyword evidence="1" id="KW-0472">Membrane</keyword>
<evidence type="ECO:0000256" key="1">
    <source>
        <dbReference type="SAM" id="Phobius"/>
    </source>
</evidence>
<dbReference type="GO" id="GO:0016020">
    <property type="term" value="C:membrane"/>
    <property type="evidence" value="ECO:0007669"/>
    <property type="project" value="InterPro"/>
</dbReference>
<sequence length="326" mass="37041">MEEFTLHDNHHIWIPSLTDESYSSSHCQMAQGCWTTVHEVDIFSTGKVSAVFSFRYPSFCVMDYYRYPEEENDCCLFFSAGDYEQMVKYEVKTESKTTVGQTVAMQANTDGAIISPNEHSAWIIEQRTIDVVKIGGIRAQLLRICVHAEKRMGTLRMALRLPVTIATMLMLVSPLFGDLRTQVLVKLVTLLLQTLCFLFLCSIAPENGFAGTKPKIYTFFETVFVLTLLSVVITMIAMALSRVRRTVPPSHNVFLIAKMVNRFVCCIEPEPGTSYQRHVDETPQTNFQTSQPDYTLEWRHIYIAANNLFSGVSFTIFVFVAAFDIL</sequence>
<feature type="transmembrane region" description="Helical" evidence="1">
    <location>
        <begin position="301"/>
        <end position="323"/>
    </location>
</feature>
<organism evidence="3 4">
    <name type="scientific">Ascaris lumbricoides</name>
    <name type="common">Giant roundworm</name>
    <dbReference type="NCBI Taxonomy" id="6252"/>
    <lineage>
        <taxon>Eukaryota</taxon>
        <taxon>Metazoa</taxon>
        <taxon>Ecdysozoa</taxon>
        <taxon>Nematoda</taxon>
        <taxon>Chromadorea</taxon>
        <taxon>Rhabditida</taxon>
        <taxon>Spirurina</taxon>
        <taxon>Ascaridomorpha</taxon>
        <taxon>Ascaridoidea</taxon>
        <taxon>Ascarididae</taxon>
        <taxon>Ascaris</taxon>
    </lineage>
</organism>
<dbReference type="AlphaFoldDB" id="A0A0M3HPG8"/>
<keyword evidence="1" id="KW-1133">Transmembrane helix</keyword>
<feature type="transmembrane region" description="Helical" evidence="1">
    <location>
        <begin position="183"/>
        <end position="204"/>
    </location>
</feature>
<feature type="transmembrane region" description="Helical" evidence="1">
    <location>
        <begin position="157"/>
        <end position="177"/>
    </location>
</feature>
<accession>A0A0M3HPG8</accession>
<dbReference type="Pfam" id="PF02931">
    <property type="entry name" value="Neur_chan_LBD"/>
    <property type="match status" value="1"/>
</dbReference>